<accession>A0A183MW48</accession>
<evidence type="ECO:0000313" key="1">
    <source>
        <dbReference type="EMBL" id="VDP34961.1"/>
    </source>
</evidence>
<proteinExistence type="predicted"/>
<sequence>MQMKTTSVAAVCASVNLNIHKAKTKVLKYNTENSNPITPDGETLKDVESFIYLRSIIDKQGGSDADVKARIGKAKAAFLQMNNIWNSKQLSTNIKVRIFNTNVKTVSSTVQS</sequence>
<protein>
    <submittedName>
        <fullName evidence="1">Uncharacterized protein</fullName>
    </submittedName>
</protein>
<evidence type="ECO:0000313" key="2">
    <source>
        <dbReference type="Proteomes" id="UP000277204"/>
    </source>
</evidence>
<keyword evidence="2" id="KW-1185">Reference proteome</keyword>
<reference evidence="1 2" key="1">
    <citation type="submission" date="2018-11" db="EMBL/GenBank/DDBJ databases">
        <authorList>
            <consortium name="Pathogen Informatics"/>
        </authorList>
    </citation>
    <scope>NUCLEOTIDE SEQUENCE [LARGE SCALE GENOMIC DNA]</scope>
    <source>
        <strain evidence="1 2">Zambia</strain>
    </source>
</reference>
<organism evidence="1 2">
    <name type="scientific">Schistosoma margrebowiei</name>
    <dbReference type="NCBI Taxonomy" id="48269"/>
    <lineage>
        <taxon>Eukaryota</taxon>
        <taxon>Metazoa</taxon>
        <taxon>Spiralia</taxon>
        <taxon>Lophotrochozoa</taxon>
        <taxon>Platyhelminthes</taxon>
        <taxon>Trematoda</taxon>
        <taxon>Digenea</taxon>
        <taxon>Strigeidida</taxon>
        <taxon>Schistosomatoidea</taxon>
        <taxon>Schistosomatidae</taxon>
        <taxon>Schistosoma</taxon>
    </lineage>
</organism>
<dbReference type="Pfam" id="PF20049">
    <property type="entry name" value="DUF6451"/>
    <property type="match status" value="1"/>
</dbReference>
<dbReference type="AlphaFoldDB" id="A0A183MW48"/>
<dbReference type="PANTHER" id="PTHR47027:SF25">
    <property type="entry name" value="REVERSE TRANSCRIPTASE DOMAIN-CONTAINING PROTEIN"/>
    <property type="match status" value="1"/>
</dbReference>
<gene>
    <name evidence="1" type="ORF">SMRZ_LOCUS20273</name>
</gene>
<dbReference type="InterPro" id="IPR045609">
    <property type="entry name" value="DUF6451"/>
</dbReference>
<dbReference type="EMBL" id="UZAI01018245">
    <property type="protein sequence ID" value="VDP34961.1"/>
    <property type="molecule type" value="Genomic_DNA"/>
</dbReference>
<dbReference type="PANTHER" id="PTHR47027">
    <property type="entry name" value="REVERSE TRANSCRIPTASE DOMAIN-CONTAINING PROTEIN"/>
    <property type="match status" value="1"/>
</dbReference>
<name>A0A183MW48_9TREM</name>
<dbReference type="Proteomes" id="UP000277204">
    <property type="component" value="Unassembled WGS sequence"/>
</dbReference>